<proteinExistence type="inferred from homology"/>
<dbReference type="InterPro" id="IPR036890">
    <property type="entry name" value="HATPase_C_sf"/>
</dbReference>
<dbReference type="CDD" id="cd16926">
    <property type="entry name" value="HATPase_MutL-MLH-PMS-like"/>
    <property type="match status" value="1"/>
</dbReference>
<reference evidence="8" key="2">
    <citation type="journal article" date="2021" name="PeerJ">
        <title>Extensive microbial diversity within the chicken gut microbiome revealed by metagenomics and culture.</title>
        <authorList>
            <person name="Gilroy R."/>
            <person name="Ravi A."/>
            <person name="Getino M."/>
            <person name="Pursley I."/>
            <person name="Horton D.L."/>
            <person name="Alikhan N.F."/>
            <person name="Baker D."/>
            <person name="Gharbi K."/>
            <person name="Hall N."/>
            <person name="Watson M."/>
            <person name="Adriaenssens E.M."/>
            <person name="Foster-Nyarko E."/>
            <person name="Jarju S."/>
            <person name="Secka A."/>
            <person name="Antonio M."/>
            <person name="Oren A."/>
            <person name="Chaudhuri R.R."/>
            <person name="La Ragione R."/>
            <person name="Hildebrand F."/>
            <person name="Pallen M.J."/>
        </authorList>
    </citation>
    <scope>NUCLEOTIDE SEQUENCE</scope>
    <source>
        <strain evidence="8">CHK187-14744</strain>
    </source>
</reference>
<dbReference type="SMART" id="SM01340">
    <property type="entry name" value="DNA_mis_repair"/>
    <property type="match status" value="1"/>
</dbReference>
<evidence type="ECO:0000256" key="5">
    <source>
        <dbReference type="SAM" id="MobiDB-lite"/>
    </source>
</evidence>
<dbReference type="FunFam" id="3.30.565.10:FF:000003">
    <property type="entry name" value="DNA mismatch repair endonuclease MutL"/>
    <property type="match status" value="1"/>
</dbReference>
<dbReference type="EMBL" id="DVLT01000042">
    <property type="protein sequence ID" value="HIU02921.1"/>
    <property type="molecule type" value="Genomic_DNA"/>
</dbReference>
<dbReference type="Gene3D" id="3.30.565.10">
    <property type="entry name" value="Histidine kinase-like ATPase, C-terminal domain"/>
    <property type="match status" value="1"/>
</dbReference>
<dbReference type="SUPFAM" id="SSF118116">
    <property type="entry name" value="DNA mismatch repair protein MutL"/>
    <property type="match status" value="1"/>
</dbReference>
<feature type="domain" description="DNA mismatch repair protein S5" evidence="7">
    <location>
        <begin position="209"/>
        <end position="327"/>
    </location>
</feature>
<dbReference type="SMART" id="SM00853">
    <property type="entry name" value="MutL_C"/>
    <property type="match status" value="1"/>
</dbReference>
<keyword evidence="8" id="KW-0255">Endonuclease</keyword>
<evidence type="ECO:0000256" key="2">
    <source>
        <dbReference type="ARBA" id="ARBA00022763"/>
    </source>
</evidence>
<dbReference type="InterPro" id="IPR014790">
    <property type="entry name" value="MutL_C"/>
</dbReference>
<dbReference type="GO" id="GO:0005524">
    <property type="term" value="F:ATP binding"/>
    <property type="evidence" value="ECO:0007669"/>
    <property type="project" value="InterPro"/>
</dbReference>
<evidence type="ECO:0000313" key="9">
    <source>
        <dbReference type="Proteomes" id="UP000824164"/>
    </source>
</evidence>
<evidence type="ECO:0000259" key="6">
    <source>
        <dbReference type="SMART" id="SM00853"/>
    </source>
</evidence>
<dbReference type="InterPro" id="IPR037198">
    <property type="entry name" value="MutL_C_sf"/>
</dbReference>
<evidence type="ECO:0000259" key="7">
    <source>
        <dbReference type="SMART" id="SM01340"/>
    </source>
</evidence>
<gene>
    <name evidence="4 8" type="primary">mutL</name>
    <name evidence="8" type="ORF">IAB63_06665</name>
</gene>
<keyword evidence="3 4" id="KW-0234">DNA repair</keyword>
<dbReference type="PANTHER" id="PTHR10073:SF12">
    <property type="entry name" value="DNA MISMATCH REPAIR PROTEIN MLH1"/>
    <property type="match status" value="1"/>
</dbReference>
<reference evidence="8" key="1">
    <citation type="submission" date="2020-10" db="EMBL/GenBank/DDBJ databases">
        <authorList>
            <person name="Gilroy R."/>
        </authorList>
    </citation>
    <scope>NUCLEOTIDE SEQUENCE</scope>
    <source>
        <strain evidence="8">CHK187-14744</strain>
    </source>
</reference>
<dbReference type="InterPro" id="IPR042121">
    <property type="entry name" value="MutL_C_regsub"/>
</dbReference>
<dbReference type="NCBIfam" id="TIGR00585">
    <property type="entry name" value="mutl"/>
    <property type="match status" value="1"/>
</dbReference>
<comment type="similarity">
    <text evidence="1 4">Belongs to the DNA mismatch repair MutL/HexB family.</text>
</comment>
<dbReference type="InterPro" id="IPR013507">
    <property type="entry name" value="DNA_mismatch_S5_2-like"/>
</dbReference>
<sequence length="631" mass="71503">MGKIQILDGETVNQIAAGEVVERPSSVVKELVENAIDAGATAITVEIADGGISLLRVTDNGSGMEKDDIRPAFLRHATSKIRSIEDLRTIASLGFRGEALSSIAAVAQVELLTKTAHSMTGCRYCIDGGEEKVFEEIGCPEGTTFIVRHLFYNTPARRKFLKSNTTEAGYVSSLIERLAMSHPDISFKYIQQKQNRLNTSGNGRLKDIIYHIYGRDIASQLLAVDEEDQEIRIQGYIGKPIICRGNRSFENYFINGRYIKSPIVTKAIEDAFKTYVMIHKFPFTVLHLTMDMERMDVNVHPTKMEVRFNNAEQVYQMVFDTLRKVLSQRELIVNATPDKEEKRQRPEVSRNIPEPFEKKKRLEQFIKTYSAPPEARQQREPAQKTAIGNSGSIRSDARRSALPADDTPSPIPDPISQKAVQYSLFPEEPEETGLLKEEARKEHHLIGQVFKTYWMVEYKDKLFIIDQHAAHEKVLYEKIMKRFRERKPDSQQLMPPIILTLTSAQENVFHQFSQAFGEMGFEIESFGGREYAVRGVPVELYGFDAKEMVIQVLDSLGDETHTLNYSMISDRIATMACKAAVKGNQSLTFAEADALIGELLEAENPYTCPHGRPTIIAMSKYELEKKFRRIQ</sequence>
<dbReference type="PANTHER" id="PTHR10073">
    <property type="entry name" value="DNA MISMATCH REPAIR PROTEIN MLH, PMS, MUTL"/>
    <property type="match status" value="1"/>
</dbReference>
<dbReference type="Proteomes" id="UP000824164">
    <property type="component" value="Unassembled WGS sequence"/>
</dbReference>
<dbReference type="InterPro" id="IPR038973">
    <property type="entry name" value="MutL/Mlh/Pms-like"/>
</dbReference>
<name>A0A9D1HGP7_9FIRM</name>
<dbReference type="CDD" id="cd00782">
    <property type="entry name" value="MutL_Trans"/>
    <property type="match status" value="1"/>
</dbReference>
<dbReference type="Gene3D" id="3.30.230.10">
    <property type="match status" value="1"/>
</dbReference>
<keyword evidence="2 4" id="KW-0227">DNA damage</keyword>
<dbReference type="Pfam" id="PF08676">
    <property type="entry name" value="MutL_C"/>
    <property type="match status" value="1"/>
</dbReference>
<evidence type="ECO:0000256" key="1">
    <source>
        <dbReference type="ARBA" id="ARBA00006082"/>
    </source>
</evidence>
<keyword evidence="8" id="KW-0540">Nuclease</keyword>
<feature type="region of interest" description="Disordered" evidence="5">
    <location>
        <begin position="370"/>
        <end position="416"/>
    </location>
</feature>
<evidence type="ECO:0000256" key="4">
    <source>
        <dbReference type="HAMAP-Rule" id="MF_00149"/>
    </source>
</evidence>
<dbReference type="PROSITE" id="PS00058">
    <property type="entry name" value="DNA_MISMATCH_REPAIR_1"/>
    <property type="match status" value="1"/>
</dbReference>
<dbReference type="InterPro" id="IPR020568">
    <property type="entry name" value="Ribosomal_Su5_D2-typ_SF"/>
</dbReference>
<organism evidence="8 9">
    <name type="scientific">Candidatus Onthocola gallistercoris</name>
    <dbReference type="NCBI Taxonomy" id="2840876"/>
    <lineage>
        <taxon>Bacteria</taxon>
        <taxon>Bacillati</taxon>
        <taxon>Bacillota</taxon>
        <taxon>Bacilli</taxon>
        <taxon>Candidatus Onthocola</taxon>
    </lineage>
</organism>
<comment type="caution">
    <text evidence="8">The sequence shown here is derived from an EMBL/GenBank/DDBJ whole genome shotgun (WGS) entry which is preliminary data.</text>
</comment>
<dbReference type="GO" id="GO:0032300">
    <property type="term" value="C:mismatch repair complex"/>
    <property type="evidence" value="ECO:0007669"/>
    <property type="project" value="InterPro"/>
</dbReference>
<dbReference type="InterPro" id="IPR014721">
    <property type="entry name" value="Ribsml_uS5_D2-typ_fold_subgr"/>
</dbReference>
<dbReference type="InterPro" id="IPR020667">
    <property type="entry name" value="DNA_mismatch_repair_MutL"/>
</dbReference>
<dbReference type="GO" id="GO:0016887">
    <property type="term" value="F:ATP hydrolysis activity"/>
    <property type="evidence" value="ECO:0007669"/>
    <property type="project" value="InterPro"/>
</dbReference>
<accession>A0A9D1HGP7</accession>
<dbReference type="Gene3D" id="3.30.1540.20">
    <property type="entry name" value="MutL, C-terminal domain, dimerisation subdomain"/>
    <property type="match status" value="1"/>
</dbReference>
<protein>
    <recommendedName>
        <fullName evidence="4">DNA mismatch repair protein MutL</fullName>
    </recommendedName>
</protein>
<dbReference type="GO" id="GO:0030983">
    <property type="term" value="F:mismatched DNA binding"/>
    <property type="evidence" value="ECO:0007669"/>
    <property type="project" value="InterPro"/>
</dbReference>
<dbReference type="GO" id="GO:0006298">
    <property type="term" value="P:mismatch repair"/>
    <property type="evidence" value="ECO:0007669"/>
    <property type="project" value="UniProtKB-UniRule"/>
</dbReference>
<evidence type="ECO:0000256" key="3">
    <source>
        <dbReference type="ARBA" id="ARBA00023204"/>
    </source>
</evidence>
<dbReference type="Pfam" id="PF13589">
    <property type="entry name" value="HATPase_c_3"/>
    <property type="match status" value="1"/>
</dbReference>
<dbReference type="Gene3D" id="3.30.1370.100">
    <property type="entry name" value="MutL, C-terminal domain, regulatory subdomain"/>
    <property type="match status" value="1"/>
</dbReference>
<evidence type="ECO:0000313" key="8">
    <source>
        <dbReference type="EMBL" id="HIU02921.1"/>
    </source>
</evidence>
<keyword evidence="8" id="KW-0378">Hydrolase</keyword>
<dbReference type="GO" id="GO:0004519">
    <property type="term" value="F:endonuclease activity"/>
    <property type="evidence" value="ECO:0007669"/>
    <property type="project" value="UniProtKB-KW"/>
</dbReference>
<dbReference type="InterPro" id="IPR002099">
    <property type="entry name" value="MutL/Mlh/PMS"/>
</dbReference>
<dbReference type="InterPro" id="IPR014762">
    <property type="entry name" value="DNA_mismatch_repair_CS"/>
</dbReference>
<dbReference type="InterPro" id="IPR042120">
    <property type="entry name" value="MutL_C_dimsub"/>
</dbReference>
<feature type="domain" description="MutL C-terminal dimerisation" evidence="6">
    <location>
        <begin position="445"/>
        <end position="587"/>
    </location>
</feature>
<dbReference type="SUPFAM" id="SSF54211">
    <property type="entry name" value="Ribosomal protein S5 domain 2-like"/>
    <property type="match status" value="1"/>
</dbReference>
<dbReference type="SUPFAM" id="SSF55874">
    <property type="entry name" value="ATPase domain of HSP90 chaperone/DNA topoisomerase II/histidine kinase"/>
    <property type="match status" value="1"/>
</dbReference>
<comment type="function">
    <text evidence="4">This protein is involved in the repair of mismatches in DNA. It is required for dam-dependent methyl-directed DNA mismatch repair. May act as a 'molecular matchmaker', a protein that promotes the formation of a stable complex between two or more DNA-binding proteins in an ATP-dependent manner without itself being part of a final effector complex.</text>
</comment>
<dbReference type="AlphaFoldDB" id="A0A9D1HGP7"/>
<dbReference type="GO" id="GO:0140664">
    <property type="term" value="F:ATP-dependent DNA damage sensor activity"/>
    <property type="evidence" value="ECO:0007669"/>
    <property type="project" value="InterPro"/>
</dbReference>
<dbReference type="HAMAP" id="MF_00149">
    <property type="entry name" value="DNA_mis_repair"/>
    <property type="match status" value="1"/>
</dbReference>
<dbReference type="Pfam" id="PF01119">
    <property type="entry name" value="DNA_mis_repair"/>
    <property type="match status" value="1"/>
</dbReference>